<dbReference type="Gene3D" id="3.90.1210.10">
    <property type="entry name" value="Antifreeze-like/N-acetylneuraminic acid synthase C-terminal domain"/>
    <property type="match status" value="1"/>
</dbReference>
<dbReference type="CDD" id="cd11614">
    <property type="entry name" value="SAF_CpaB_FlgA_like"/>
    <property type="match status" value="1"/>
</dbReference>
<keyword evidence="2" id="KW-1133">Transmembrane helix</keyword>
<gene>
    <name evidence="4" type="ORF">CBO05P2_034</name>
</gene>
<protein>
    <submittedName>
        <fullName evidence="4">SAF domain-containing protein</fullName>
    </submittedName>
</protein>
<feature type="region of interest" description="Disordered" evidence="1">
    <location>
        <begin position="189"/>
        <end position="208"/>
    </location>
</feature>
<evidence type="ECO:0000256" key="2">
    <source>
        <dbReference type="SAM" id="Phobius"/>
    </source>
</evidence>
<feature type="transmembrane region" description="Helical" evidence="2">
    <location>
        <begin position="7"/>
        <end position="23"/>
    </location>
</feature>
<keyword evidence="2" id="KW-0812">Transmembrane</keyword>
<sequence length="208" mass="23440">MKKILKFGVIGILFLFVLFYIILKNVSGTTKVTVLKNDINKGKIITEQDVETKEISNKNVLPDIVLNSKDIVGKSLIVDRLQNDFIPKKIIGDTSIKLKSNEMLLTIFMPREDAKLISTGDEIALALIENNANENPQIIKDLIITSIEELPKKENDDNTNNKVLVAFKTTDTNASKIVPYLKQDQYKPIILPQKNSTKEKDMPNTNTK</sequence>
<dbReference type="Proteomes" id="UP000054164">
    <property type="component" value="Unassembled WGS sequence"/>
</dbReference>
<dbReference type="HOGENOM" id="CLU_1319048_0_0_9"/>
<evidence type="ECO:0000313" key="4">
    <source>
        <dbReference type="EMBL" id="BAO05059.1"/>
    </source>
</evidence>
<reference evidence="4" key="1">
    <citation type="submission" date="2013-10" db="EMBL/GenBank/DDBJ databases">
        <title>Draft genome sequence of Clostridium botulinum type B strain Osaka05.</title>
        <authorList>
            <person name="Sakaguchi Y."/>
            <person name="Hosomi K."/>
            <person name="Uchiyama J."/>
            <person name="Ogura Y."/>
            <person name="Sakaguchi M."/>
            <person name="Kohda T."/>
            <person name="Mukamoto M."/>
            <person name="Misawa N."/>
            <person name="Matsuzaki S."/>
            <person name="Hayashi T."/>
            <person name="Kozaki S."/>
        </authorList>
    </citation>
    <scope>NUCLEOTIDE SEQUENCE</scope>
    <source>
        <strain evidence="4">Osaka05</strain>
    </source>
</reference>
<feature type="domain" description="SAF" evidence="3">
    <location>
        <begin position="31"/>
        <end position="77"/>
    </location>
</feature>
<name>A0A060N9R4_CLOBO</name>
<accession>A0A060N9R4</accession>
<evidence type="ECO:0000259" key="3">
    <source>
        <dbReference type="Pfam" id="PF08666"/>
    </source>
</evidence>
<proteinExistence type="predicted"/>
<evidence type="ECO:0000256" key="1">
    <source>
        <dbReference type="SAM" id="MobiDB-lite"/>
    </source>
</evidence>
<dbReference type="AlphaFoldDB" id="A0A060N9R4"/>
<keyword evidence="2" id="KW-0472">Membrane</keyword>
<organism evidence="4">
    <name type="scientific">Clostridium botulinum B str. Osaka05</name>
    <dbReference type="NCBI Taxonomy" id="1407017"/>
    <lineage>
        <taxon>Bacteria</taxon>
        <taxon>Bacillati</taxon>
        <taxon>Bacillota</taxon>
        <taxon>Clostridia</taxon>
        <taxon>Eubacteriales</taxon>
        <taxon>Clostridiaceae</taxon>
        <taxon>Clostridium</taxon>
    </lineage>
</organism>
<dbReference type="InterPro" id="IPR013974">
    <property type="entry name" value="SAF"/>
</dbReference>
<dbReference type="EMBL" id="BA000059">
    <property type="protein sequence ID" value="BAO05059.1"/>
    <property type="molecule type" value="Genomic_DNA"/>
</dbReference>
<dbReference type="Pfam" id="PF08666">
    <property type="entry name" value="SAF"/>
    <property type="match status" value="1"/>
</dbReference>
<dbReference type="RefSeq" id="WP_030032186.1">
    <property type="nucleotide sequence ID" value="NZ_BA000059.1"/>
</dbReference>